<dbReference type="Proteomes" id="UP000887159">
    <property type="component" value="Unassembled WGS sequence"/>
</dbReference>
<dbReference type="InterPro" id="IPR036397">
    <property type="entry name" value="RNaseH_sf"/>
</dbReference>
<gene>
    <name evidence="1" type="primary">TCB2_181</name>
    <name evidence="1" type="ORF">TNCV_4647181</name>
</gene>
<sequence length="329" mass="37723">MATLKPVKQKNEKGTSSIFAFDPAATRRVHPCSYFSTCFDFWLDFAPVVRMACKIKLLESEATTGFFVLLGEQGNKAVLDWVMKGLIPSRYECPKCKKDMRLVERKGTIDGFEWRCRVRSKENLYFVCRNVTAAKVAGYKDLSEFVRAVKVGAQEMGHGILKVAMKFGFSRLTISRVSCEYQESDDWKHVTWSDKSHFQLNPPDGNVRIWRQPHESMDPTCQQGNVQAVGGSVIVDELGEFQQDNTTSEFRHFHWPPKSPDMNIIEYIWKALQRAVQKRSPPPLTPTHLWRALQDSWYQLPPALLQILIKSMPRRVVALLCACGNPTRY</sequence>
<reference evidence="1" key="1">
    <citation type="submission" date="2020-08" db="EMBL/GenBank/DDBJ databases">
        <title>Multicomponent nature underlies the extraordinary mechanical properties of spider dragline silk.</title>
        <authorList>
            <person name="Kono N."/>
            <person name="Nakamura H."/>
            <person name="Mori M."/>
            <person name="Yoshida Y."/>
            <person name="Ohtoshi R."/>
            <person name="Malay A.D."/>
            <person name="Moran D.A.P."/>
            <person name="Tomita M."/>
            <person name="Numata K."/>
            <person name="Arakawa K."/>
        </authorList>
    </citation>
    <scope>NUCLEOTIDE SEQUENCE</scope>
</reference>
<protein>
    <submittedName>
        <fullName evidence="1">Transposable element Tcb2 transposase</fullName>
    </submittedName>
</protein>
<keyword evidence="2" id="KW-1185">Reference proteome</keyword>
<organism evidence="1 2">
    <name type="scientific">Trichonephila clavipes</name>
    <name type="common">Golden silk orbweaver</name>
    <name type="synonym">Nephila clavipes</name>
    <dbReference type="NCBI Taxonomy" id="2585209"/>
    <lineage>
        <taxon>Eukaryota</taxon>
        <taxon>Metazoa</taxon>
        <taxon>Ecdysozoa</taxon>
        <taxon>Arthropoda</taxon>
        <taxon>Chelicerata</taxon>
        <taxon>Arachnida</taxon>
        <taxon>Araneae</taxon>
        <taxon>Araneomorphae</taxon>
        <taxon>Entelegynae</taxon>
        <taxon>Araneoidea</taxon>
        <taxon>Nephilidae</taxon>
        <taxon>Trichonephila</taxon>
    </lineage>
</organism>
<dbReference type="EMBL" id="BMAU01021353">
    <property type="protein sequence ID" value="GFY19546.1"/>
    <property type="molecule type" value="Genomic_DNA"/>
</dbReference>
<name>A0A8X6SWN2_TRICX</name>
<evidence type="ECO:0000313" key="2">
    <source>
        <dbReference type="Proteomes" id="UP000887159"/>
    </source>
</evidence>
<dbReference type="Gene3D" id="3.30.420.10">
    <property type="entry name" value="Ribonuclease H-like superfamily/Ribonuclease H"/>
    <property type="match status" value="2"/>
</dbReference>
<accession>A0A8X6SWN2</accession>
<evidence type="ECO:0000313" key="1">
    <source>
        <dbReference type="EMBL" id="GFY19546.1"/>
    </source>
</evidence>
<dbReference type="AlphaFoldDB" id="A0A8X6SWN2"/>
<comment type="caution">
    <text evidence="1">The sequence shown here is derived from an EMBL/GenBank/DDBJ whole genome shotgun (WGS) entry which is preliminary data.</text>
</comment>
<dbReference type="GO" id="GO:0003676">
    <property type="term" value="F:nucleic acid binding"/>
    <property type="evidence" value="ECO:0007669"/>
    <property type="project" value="InterPro"/>
</dbReference>
<proteinExistence type="predicted"/>